<dbReference type="EMBL" id="CAAE01018902">
    <property type="protein sequence ID" value="CAG13904.1"/>
    <property type="molecule type" value="Genomic_DNA"/>
</dbReference>
<comment type="caution">
    <text evidence="3">The sequence shown here is derived from an EMBL/GenBank/DDBJ whole genome shotgun (WGS) entry which is preliminary data.</text>
</comment>
<dbReference type="PANTHER" id="PTHR45712:SF22">
    <property type="entry name" value="INSULIN-LIKE GROWTH FACTOR-BINDING PROTEIN COMPLEX ACID LABILE SUBUNIT"/>
    <property type="match status" value="1"/>
</dbReference>
<dbReference type="GO" id="GO:0005615">
    <property type="term" value="C:extracellular space"/>
    <property type="evidence" value="ECO:0007669"/>
    <property type="project" value="TreeGrafter"/>
</dbReference>
<reference evidence="3" key="1">
    <citation type="journal article" date="2004" name="Nature">
        <title>Genome duplication in the teleost fish Tetraodon nigroviridis reveals the early vertebrate proto-karyotype.</title>
        <authorList>
            <person name="Jaillon O."/>
            <person name="Aury J.-M."/>
            <person name="Brunet F."/>
            <person name="Petit J.-L."/>
            <person name="Stange-Thomann N."/>
            <person name="Mauceli E."/>
            <person name="Bouneau L."/>
            <person name="Fischer C."/>
            <person name="Ozouf-Costaz C."/>
            <person name="Bernot A."/>
            <person name="Nicaud S."/>
            <person name="Jaffe D."/>
            <person name="Fisher S."/>
            <person name="Lutfalla G."/>
            <person name="Dossat C."/>
            <person name="Segurens B."/>
            <person name="Dasilva C."/>
            <person name="Salanoubat M."/>
            <person name="Levy M."/>
            <person name="Boudet N."/>
            <person name="Castellano S."/>
            <person name="Anthouard V."/>
            <person name="Jubin C."/>
            <person name="Castelli V."/>
            <person name="Katinka M."/>
            <person name="Vacherie B."/>
            <person name="Biemont C."/>
            <person name="Skalli Z."/>
            <person name="Cattolico L."/>
            <person name="Poulain J."/>
            <person name="De Berardinis V."/>
            <person name="Cruaud C."/>
            <person name="Duprat S."/>
            <person name="Brottier P."/>
            <person name="Coutanceau J.-P."/>
            <person name="Gouzy J."/>
            <person name="Parra G."/>
            <person name="Lardier G."/>
            <person name="Chapple C."/>
            <person name="McKernan K.J."/>
            <person name="McEwan P."/>
            <person name="Bosak S."/>
            <person name="Kellis M."/>
            <person name="Volff J.-N."/>
            <person name="Guigo R."/>
            <person name="Zody M.C."/>
            <person name="Mesirov J."/>
            <person name="Lindblad-Toh K."/>
            <person name="Birren B."/>
            <person name="Nusbaum C."/>
            <person name="Kahn D."/>
            <person name="Robinson-Rechavi M."/>
            <person name="Laudet V."/>
            <person name="Schachter V."/>
            <person name="Quetier F."/>
            <person name="Saurin W."/>
            <person name="Scarpelli C."/>
            <person name="Wincker P."/>
            <person name="Lander E.S."/>
            <person name="Weissenbach J."/>
            <person name="Roest Crollius H."/>
        </authorList>
    </citation>
    <scope>NUCLEOTIDE SEQUENCE [LARGE SCALE GENOMIC DNA]</scope>
</reference>
<dbReference type="SUPFAM" id="SSF52058">
    <property type="entry name" value="L domain-like"/>
    <property type="match status" value="1"/>
</dbReference>
<feature type="non-terminal residue" evidence="3">
    <location>
        <position position="1"/>
    </location>
</feature>
<dbReference type="PANTHER" id="PTHR45712">
    <property type="entry name" value="AGAP008170-PA"/>
    <property type="match status" value="1"/>
</dbReference>
<dbReference type="Pfam" id="PF13855">
    <property type="entry name" value="LRR_8"/>
    <property type="match status" value="1"/>
</dbReference>
<evidence type="ECO:0000256" key="2">
    <source>
        <dbReference type="ARBA" id="ARBA00022737"/>
    </source>
</evidence>
<dbReference type="InterPro" id="IPR003591">
    <property type="entry name" value="Leu-rich_rpt_typical-subtyp"/>
</dbReference>
<dbReference type="InterPro" id="IPR050333">
    <property type="entry name" value="SLRP"/>
</dbReference>
<dbReference type="SMART" id="SM00369">
    <property type="entry name" value="LRR_TYP"/>
    <property type="match status" value="2"/>
</dbReference>
<proteinExistence type="predicted"/>
<accession>Q4RCH9</accession>
<sequence length="94" mass="10280">DLNFNSLVQFPAPVGSLSNLKELGFHSNHIRSIPEQAFVGNPSLVTVYFHDNPIQTVGRSAFQNLLELRTLTLNGAAELVEFPDLTGTISLESL</sequence>
<keyword evidence="2" id="KW-0677">Repeat</keyword>
<keyword evidence="1" id="KW-0433">Leucine-rich repeat</keyword>
<evidence type="ECO:0000313" key="3">
    <source>
        <dbReference type="EMBL" id="CAG13904.1"/>
    </source>
</evidence>
<dbReference type="AlphaFoldDB" id="Q4RCH9"/>
<dbReference type="InterPro" id="IPR032675">
    <property type="entry name" value="LRR_dom_sf"/>
</dbReference>
<name>Q4RCH9_TETNG</name>
<reference evidence="3" key="2">
    <citation type="submission" date="2004-02" db="EMBL/GenBank/DDBJ databases">
        <authorList>
            <consortium name="Genoscope"/>
            <consortium name="Whitehead Institute Centre for Genome Research"/>
        </authorList>
    </citation>
    <scope>NUCLEOTIDE SEQUENCE</scope>
</reference>
<protein>
    <submittedName>
        <fullName evidence="3">(spotted green pufferfish) hypothetical protein</fullName>
    </submittedName>
</protein>
<dbReference type="KEGG" id="tng:GSTEN00037365G001"/>
<gene>
    <name evidence="3" type="ORF">GSTENG00037365001</name>
</gene>
<evidence type="ECO:0000256" key="1">
    <source>
        <dbReference type="ARBA" id="ARBA00022614"/>
    </source>
</evidence>
<dbReference type="InterPro" id="IPR001611">
    <property type="entry name" value="Leu-rich_rpt"/>
</dbReference>
<dbReference type="Gene3D" id="3.80.10.10">
    <property type="entry name" value="Ribonuclease Inhibitor"/>
    <property type="match status" value="1"/>
</dbReference>
<dbReference type="PROSITE" id="PS51450">
    <property type="entry name" value="LRR"/>
    <property type="match status" value="1"/>
</dbReference>
<organism evidence="3">
    <name type="scientific">Tetraodon nigroviridis</name>
    <name type="common">Spotted green pufferfish</name>
    <name type="synonym">Chelonodon nigroviridis</name>
    <dbReference type="NCBI Taxonomy" id="99883"/>
    <lineage>
        <taxon>Eukaryota</taxon>
        <taxon>Metazoa</taxon>
        <taxon>Chordata</taxon>
        <taxon>Craniata</taxon>
        <taxon>Vertebrata</taxon>
        <taxon>Euteleostomi</taxon>
        <taxon>Actinopterygii</taxon>
        <taxon>Neopterygii</taxon>
        <taxon>Teleostei</taxon>
        <taxon>Neoteleostei</taxon>
        <taxon>Acanthomorphata</taxon>
        <taxon>Eupercaria</taxon>
        <taxon>Tetraodontiformes</taxon>
        <taxon>Tetradontoidea</taxon>
        <taxon>Tetraodontidae</taxon>
        <taxon>Tetraodon</taxon>
    </lineage>
</organism>
<dbReference type="OrthoDB" id="1883493at2759"/>